<reference evidence="1" key="1">
    <citation type="journal article" date="2018" name="DNA Res.">
        <title>Multiple hybrid de novo genome assembly of finger millet, an orphan allotetraploid crop.</title>
        <authorList>
            <person name="Hatakeyama M."/>
            <person name="Aluri S."/>
            <person name="Balachadran M.T."/>
            <person name="Sivarajan S.R."/>
            <person name="Patrignani A."/>
            <person name="Gruter S."/>
            <person name="Poveda L."/>
            <person name="Shimizu-Inatsugi R."/>
            <person name="Baeten J."/>
            <person name="Francoijs K.J."/>
            <person name="Nataraja K.N."/>
            <person name="Reddy Y.A.N."/>
            <person name="Phadnis S."/>
            <person name="Ravikumar R.L."/>
            <person name="Schlapbach R."/>
            <person name="Sreeman S.M."/>
            <person name="Shimizu K.K."/>
        </authorList>
    </citation>
    <scope>NUCLEOTIDE SEQUENCE</scope>
</reference>
<dbReference type="AlphaFoldDB" id="A0AAV5DIM5"/>
<name>A0AAV5DIM5_ELECO</name>
<sequence>MAASSCSTIRLGLQTIVHGGRRWPYYLCLYSLVGRAHNYCFDTRSWEWRRAGDWELPFNGRAHYVPELGTWLGLSASSNLSHMDTQRVPKVQYVWEDLIPLQEEEKIVLSKQLLSVTIDRTKSWTQLNKNLLNLGGGRFCVAKFFQEQQSVTFGDDEYDDTGGVEMASCTRNFIVLTGVEVLRGGDSEEAGPRMVKHRSKRYMFTKDVEIKWVL</sequence>
<dbReference type="EMBL" id="BQKI01000017">
    <property type="protein sequence ID" value="GJN10147.1"/>
    <property type="molecule type" value="Genomic_DNA"/>
</dbReference>
<dbReference type="PANTHER" id="PTHR33085:SF129">
    <property type="entry name" value="OS04G0426500 PROTEIN"/>
    <property type="match status" value="1"/>
</dbReference>
<reference evidence="1" key="2">
    <citation type="submission" date="2021-12" db="EMBL/GenBank/DDBJ databases">
        <title>Resequencing data analysis of finger millet.</title>
        <authorList>
            <person name="Hatakeyama M."/>
            <person name="Aluri S."/>
            <person name="Balachadran M.T."/>
            <person name="Sivarajan S.R."/>
            <person name="Poveda L."/>
            <person name="Shimizu-Inatsugi R."/>
            <person name="Schlapbach R."/>
            <person name="Sreeman S.M."/>
            <person name="Shimizu K.K."/>
        </authorList>
    </citation>
    <scope>NUCLEOTIDE SEQUENCE</scope>
</reference>
<proteinExistence type="predicted"/>
<dbReference type="Proteomes" id="UP001054889">
    <property type="component" value="Unassembled WGS sequence"/>
</dbReference>
<evidence type="ECO:0000313" key="2">
    <source>
        <dbReference type="Proteomes" id="UP001054889"/>
    </source>
</evidence>
<dbReference type="PANTHER" id="PTHR33085">
    <property type="entry name" value="OS12G0113100 PROTEIN-RELATED"/>
    <property type="match status" value="1"/>
</dbReference>
<accession>A0AAV5DIM5</accession>
<comment type="caution">
    <text evidence="1">The sequence shown here is derived from an EMBL/GenBank/DDBJ whole genome shotgun (WGS) entry which is preliminary data.</text>
</comment>
<dbReference type="InterPro" id="IPR012871">
    <property type="entry name" value="DUF1668_ORYSA"/>
</dbReference>
<evidence type="ECO:0000313" key="1">
    <source>
        <dbReference type="EMBL" id="GJN10147.1"/>
    </source>
</evidence>
<protein>
    <submittedName>
        <fullName evidence="1">Uncharacterized protein</fullName>
    </submittedName>
</protein>
<dbReference type="Pfam" id="PF07893">
    <property type="entry name" value="DUF1668"/>
    <property type="match status" value="1"/>
</dbReference>
<gene>
    <name evidence="1" type="primary">ga28214</name>
    <name evidence="1" type="ORF">PR202_ga28214</name>
</gene>
<organism evidence="1 2">
    <name type="scientific">Eleusine coracana subsp. coracana</name>
    <dbReference type="NCBI Taxonomy" id="191504"/>
    <lineage>
        <taxon>Eukaryota</taxon>
        <taxon>Viridiplantae</taxon>
        <taxon>Streptophyta</taxon>
        <taxon>Embryophyta</taxon>
        <taxon>Tracheophyta</taxon>
        <taxon>Spermatophyta</taxon>
        <taxon>Magnoliopsida</taxon>
        <taxon>Liliopsida</taxon>
        <taxon>Poales</taxon>
        <taxon>Poaceae</taxon>
        <taxon>PACMAD clade</taxon>
        <taxon>Chloridoideae</taxon>
        <taxon>Cynodonteae</taxon>
        <taxon>Eleusininae</taxon>
        <taxon>Eleusine</taxon>
    </lineage>
</organism>
<keyword evidence="2" id="KW-1185">Reference proteome</keyword>